<evidence type="ECO:0008006" key="4">
    <source>
        <dbReference type="Google" id="ProtNLM"/>
    </source>
</evidence>
<feature type="transmembrane region" description="Helical" evidence="1">
    <location>
        <begin position="54"/>
        <end position="74"/>
    </location>
</feature>
<evidence type="ECO:0000256" key="1">
    <source>
        <dbReference type="SAM" id="Phobius"/>
    </source>
</evidence>
<organism evidence="2 3">
    <name type="scientific">Staphylococcus haemolyticus (strain JCSC1435)</name>
    <dbReference type="NCBI Taxonomy" id="279808"/>
    <lineage>
        <taxon>Bacteria</taxon>
        <taxon>Bacillati</taxon>
        <taxon>Bacillota</taxon>
        <taxon>Bacilli</taxon>
        <taxon>Bacillales</taxon>
        <taxon>Staphylococcaceae</taxon>
        <taxon>Staphylococcus</taxon>
    </lineage>
</organism>
<evidence type="ECO:0000313" key="3">
    <source>
        <dbReference type="Proteomes" id="UP000000543"/>
    </source>
</evidence>
<keyword evidence="1" id="KW-0812">Transmembrane</keyword>
<keyword evidence="1" id="KW-0472">Membrane</keyword>
<dbReference type="KEGG" id="sha:SH2290"/>
<dbReference type="EMBL" id="AP006716">
    <property type="protein sequence ID" value="BAE05599.1"/>
    <property type="molecule type" value="Genomic_DNA"/>
</dbReference>
<gene>
    <name evidence="2" type="ordered locus">SH2290</name>
</gene>
<keyword evidence="1" id="KW-1133">Transmembrane helix</keyword>
<feature type="transmembrane region" description="Helical" evidence="1">
    <location>
        <begin position="24"/>
        <end position="42"/>
    </location>
</feature>
<name>Q4L428_STAHJ</name>
<evidence type="ECO:0000313" key="2">
    <source>
        <dbReference type="EMBL" id="BAE05599.1"/>
    </source>
</evidence>
<dbReference type="GO" id="GO:0005886">
    <property type="term" value="C:plasma membrane"/>
    <property type="evidence" value="ECO:0007669"/>
    <property type="project" value="TreeGrafter"/>
</dbReference>
<dbReference type="AlphaFoldDB" id="Q4L428"/>
<reference evidence="2 3" key="1">
    <citation type="journal article" date="2005" name="J. Bacteriol.">
        <title>Whole-genome sequencing of Staphylococcus haemolyticus uncovers the extreme plasticity of its genome and the evolution of human-colonizing staphylococcal species.</title>
        <authorList>
            <person name="Takeuchi F."/>
            <person name="Watanabe S."/>
            <person name="Baba T."/>
            <person name="Yuzawa H."/>
            <person name="Ito T."/>
            <person name="Morimoto Y."/>
            <person name="Kuroda M."/>
            <person name="Cui L."/>
            <person name="Takahashi M."/>
            <person name="Ankai A."/>
            <person name="Baba S."/>
            <person name="Fukui S."/>
            <person name="Lee J.C."/>
            <person name="Hiramatsu K."/>
        </authorList>
    </citation>
    <scope>NUCLEOTIDE SEQUENCE [LARGE SCALE GENOMIC DNA]</scope>
    <source>
        <strain evidence="2 3">JCSC1435</strain>
    </source>
</reference>
<dbReference type="InterPro" id="IPR008523">
    <property type="entry name" value="DUF805"/>
</dbReference>
<accession>Q4L428</accession>
<sequence length="165" mass="18842">MIESYQLFWKNYFNVQGRTRRRHYWFATLANIIVLVLLSLLADLLKWVFGGGDTFFNIVYETIDVIIVIGTFTMSVRRFHDVGRTMLIPLIMLISMLLRGLIVLLETISNVYLSNFYSDVSLMIATVVVLVISIILLIVSIFALIYCVTDSEKGTNEYGTNPKAT</sequence>
<dbReference type="PANTHER" id="PTHR34980">
    <property type="entry name" value="INNER MEMBRANE PROTEIN-RELATED-RELATED"/>
    <property type="match status" value="1"/>
</dbReference>
<dbReference type="Proteomes" id="UP000000543">
    <property type="component" value="Chromosome"/>
</dbReference>
<protein>
    <recommendedName>
        <fullName evidence="4">DUF805 domain-containing protein</fullName>
    </recommendedName>
</protein>
<dbReference type="PANTHER" id="PTHR34980:SF2">
    <property type="entry name" value="INNER MEMBRANE PROTEIN YHAH-RELATED"/>
    <property type="match status" value="1"/>
</dbReference>
<proteinExistence type="predicted"/>
<dbReference type="RefSeq" id="WP_011276548.1">
    <property type="nucleotide sequence ID" value="NC_007168.1"/>
</dbReference>
<feature type="transmembrane region" description="Helical" evidence="1">
    <location>
        <begin position="120"/>
        <end position="148"/>
    </location>
</feature>
<dbReference type="Pfam" id="PF05656">
    <property type="entry name" value="DUF805"/>
    <property type="match status" value="1"/>
</dbReference>
<dbReference type="eggNOG" id="COG3152">
    <property type="taxonomic scope" value="Bacteria"/>
</dbReference>
<dbReference type="OrthoDB" id="9812349at2"/>
<feature type="transmembrane region" description="Helical" evidence="1">
    <location>
        <begin position="86"/>
        <end position="108"/>
    </location>
</feature>
<dbReference type="HOGENOM" id="CLU_093674_0_1_9"/>